<evidence type="ECO:0000256" key="2">
    <source>
        <dbReference type="ARBA" id="ARBA00010210"/>
    </source>
</evidence>
<dbReference type="SMART" id="SM01408">
    <property type="entry name" value="ING"/>
    <property type="match status" value="1"/>
</dbReference>
<accession>A0A448YHG3</accession>
<evidence type="ECO:0000256" key="16">
    <source>
        <dbReference type="RuleBase" id="RU361213"/>
    </source>
</evidence>
<keyword evidence="9 16" id="KW-0539">Nucleus</keyword>
<protein>
    <recommendedName>
        <fullName evidence="16">Chromatin modification-related protein</fullName>
    </recommendedName>
</protein>
<dbReference type="GO" id="GO:0051321">
    <property type="term" value="P:meiotic cell cycle"/>
    <property type="evidence" value="ECO:0007669"/>
    <property type="project" value="UniProtKB-KW"/>
</dbReference>
<proteinExistence type="inferred from homology"/>
<dbReference type="AlphaFoldDB" id="A0A448YHG3"/>
<comment type="subunit">
    <text evidence="16">Component of an histone acetyltransferase complex. Interacts with H3K4me3 and to a lesser extent with H3K4me2.</text>
</comment>
<feature type="domain" description="PHD-type" evidence="18">
    <location>
        <begin position="241"/>
        <end position="290"/>
    </location>
</feature>
<feature type="binding site" evidence="14">
    <location>
        <position position="268"/>
    </location>
    <ligand>
        <name>Zn(2+)</name>
        <dbReference type="ChEBI" id="CHEBI:29105"/>
        <label>1</label>
    </ligand>
</feature>
<feature type="compositionally biased region" description="Polar residues" evidence="17">
    <location>
        <begin position="133"/>
        <end position="152"/>
    </location>
</feature>
<dbReference type="STRING" id="13370.A0A448YHG3"/>
<evidence type="ECO:0000256" key="14">
    <source>
        <dbReference type="PIRSR" id="PIRSR628651-51"/>
    </source>
</evidence>
<feature type="site" description="Histone H3K4me3 binding" evidence="13">
    <location>
        <position position="258"/>
    </location>
</feature>
<dbReference type="InParanoid" id="A0A448YHG3"/>
<keyword evidence="3 14" id="KW-0479">Metal-binding</keyword>
<dbReference type="GO" id="GO:0035267">
    <property type="term" value="C:NuA4 histone acetyltransferase complex"/>
    <property type="evidence" value="ECO:0007669"/>
    <property type="project" value="TreeGrafter"/>
</dbReference>
<evidence type="ECO:0000256" key="6">
    <source>
        <dbReference type="ARBA" id="ARBA00022833"/>
    </source>
</evidence>
<dbReference type="GO" id="GO:0006355">
    <property type="term" value="P:regulation of DNA-templated transcription"/>
    <property type="evidence" value="ECO:0007669"/>
    <property type="project" value="TreeGrafter"/>
</dbReference>
<evidence type="ECO:0000256" key="9">
    <source>
        <dbReference type="ARBA" id="ARBA00023242"/>
    </source>
</evidence>
<evidence type="ECO:0000256" key="5">
    <source>
        <dbReference type="ARBA" id="ARBA00022771"/>
    </source>
</evidence>
<dbReference type="PROSITE" id="PS50016">
    <property type="entry name" value="ZF_PHD_2"/>
    <property type="match status" value="1"/>
</dbReference>
<dbReference type="Pfam" id="PF12998">
    <property type="entry name" value="ING"/>
    <property type="match status" value="1"/>
</dbReference>
<evidence type="ECO:0000256" key="10">
    <source>
        <dbReference type="ARBA" id="ARBA00023254"/>
    </source>
</evidence>
<keyword evidence="4" id="KW-0227">DNA damage</keyword>
<keyword evidence="20" id="KW-1185">Reference proteome</keyword>
<dbReference type="SMART" id="SM00249">
    <property type="entry name" value="PHD"/>
    <property type="match status" value="1"/>
</dbReference>
<feature type="site" description="Histone H3K4me3 binding" evidence="13">
    <location>
        <position position="266"/>
    </location>
</feature>
<dbReference type="InterPro" id="IPR019786">
    <property type="entry name" value="Zinc_finger_PHD-type_CS"/>
</dbReference>
<evidence type="ECO:0000256" key="12">
    <source>
        <dbReference type="ARBA" id="ARBA00037044"/>
    </source>
</evidence>
<dbReference type="Gene3D" id="3.30.40.10">
    <property type="entry name" value="Zinc/RING finger domain, C3HC4 (zinc finger)"/>
    <property type="match status" value="1"/>
</dbReference>
<organism evidence="19 20">
    <name type="scientific">Brettanomyces naardenensis</name>
    <name type="common">Yeast</name>
    <dbReference type="NCBI Taxonomy" id="13370"/>
    <lineage>
        <taxon>Eukaryota</taxon>
        <taxon>Fungi</taxon>
        <taxon>Dikarya</taxon>
        <taxon>Ascomycota</taxon>
        <taxon>Saccharomycotina</taxon>
        <taxon>Pichiomycetes</taxon>
        <taxon>Pichiales</taxon>
        <taxon>Pichiaceae</taxon>
        <taxon>Brettanomyces</taxon>
    </lineage>
</organism>
<evidence type="ECO:0000256" key="11">
    <source>
        <dbReference type="ARBA" id="ARBA00023306"/>
    </source>
</evidence>
<comment type="function">
    <text evidence="12">Component of the NuA4 histone acetyltransferase complex which is involved in transcriptional activation of selected genes principally by acetylation of nucleosomal histone H4 and H2A. The NuA4 complex is also involved in DNA repair. Involved in cell cycle progression and meiosis.</text>
</comment>
<dbReference type="GO" id="GO:0005634">
    <property type="term" value="C:nucleus"/>
    <property type="evidence" value="ECO:0007669"/>
    <property type="project" value="UniProtKB-SubCell"/>
</dbReference>
<dbReference type="PANTHER" id="PTHR10333:SF100">
    <property type="entry name" value="CHROMATIN MODIFICATION-RELATED PROTEIN YNG2"/>
    <property type="match status" value="1"/>
</dbReference>
<reference evidence="19 20" key="1">
    <citation type="submission" date="2018-12" db="EMBL/GenBank/DDBJ databases">
        <authorList>
            <person name="Tiukova I."/>
            <person name="Dainat J."/>
        </authorList>
    </citation>
    <scope>NUCLEOTIDE SEQUENCE [LARGE SCALE GENOMIC DNA]</scope>
</reference>
<comment type="similarity">
    <text evidence="2 16">Belongs to the ING family.</text>
</comment>
<keyword evidence="6 14" id="KW-0862">Zinc</keyword>
<dbReference type="PANTHER" id="PTHR10333">
    <property type="entry name" value="INHIBITOR OF GROWTH PROTEIN"/>
    <property type="match status" value="1"/>
</dbReference>
<feature type="compositionally biased region" description="Low complexity" evidence="17">
    <location>
        <begin position="163"/>
        <end position="172"/>
    </location>
</feature>
<evidence type="ECO:0000256" key="13">
    <source>
        <dbReference type="PIRSR" id="PIRSR628651-50"/>
    </source>
</evidence>
<dbReference type="EMBL" id="CAACVR010000003">
    <property type="protein sequence ID" value="VEU20341.1"/>
    <property type="molecule type" value="Genomic_DNA"/>
</dbReference>
<evidence type="ECO:0000256" key="8">
    <source>
        <dbReference type="ARBA" id="ARBA00023204"/>
    </source>
</evidence>
<feature type="binding site" evidence="14">
    <location>
        <position position="271"/>
    </location>
    <ligand>
        <name>Zn(2+)</name>
        <dbReference type="ChEBI" id="CHEBI:29105"/>
        <label>1</label>
    </ligand>
</feature>
<dbReference type="InterPro" id="IPR011011">
    <property type="entry name" value="Znf_FYVE_PHD"/>
</dbReference>
<keyword evidence="7 16" id="KW-0156">Chromatin regulator</keyword>
<dbReference type="InterPro" id="IPR024610">
    <property type="entry name" value="ING_N_histone-binding"/>
</dbReference>
<feature type="binding site" evidence="14">
    <location>
        <position position="284"/>
    </location>
    <ligand>
        <name>Zn(2+)</name>
        <dbReference type="ChEBI" id="CHEBI:29105"/>
        <label>2</label>
    </ligand>
</feature>
<feature type="site" description="Histone H3K4me3 binding" evidence="13">
    <location>
        <position position="254"/>
    </location>
</feature>
<dbReference type="OrthoDB" id="3996956at2759"/>
<feature type="region of interest" description="Disordered" evidence="17">
    <location>
        <begin position="115"/>
        <end position="208"/>
    </location>
</feature>
<dbReference type="GO" id="GO:0006281">
    <property type="term" value="P:DNA repair"/>
    <property type="evidence" value="ECO:0007669"/>
    <property type="project" value="UniProtKB-KW"/>
</dbReference>
<dbReference type="PROSITE" id="PS01359">
    <property type="entry name" value="ZF_PHD_1"/>
    <property type="match status" value="1"/>
</dbReference>
<dbReference type="InterPro" id="IPR001965">
    <property type="entry name" value="Znf_PHD"/>
</dbReference>
<evidence type="ECO:0000313" key="20">
    <source>
        <dbReference type="Proteomes" id="UP000290900"/>
    </source>
</evidence>
<comment type="subcellular location">
    <subcellularLocation>
        <location evidence="1 16">Nucleus</location>
    </subcellularLocation>
</comment>
<evidence type="ECO:0000256" key="4">
    <source>
        <dbReference type="ARBA" id="ARBA00022763"/>
    </source>
</evidence>
<evidence type="ECO:0000256" key="3">
    <source>
        <dbReference type="ARBA" id="ARBA00022723"/>
    </source>
</evidence>
<name>A0A448YHG3_BRENA</name>
<dbReference type="CDD" id="cd15505">
    <property type="entry name" value="PHD_ING"/>
    <property type="match status" value="1"/>
</dbReference>
<comment type="function">
    <text evidence="16">Component of an histone acetyltransferase complex.</text>
</comment>
<feature type="binding site" evidence="14">
    <location>
        <position position="246"/>
    </location>
    <ligand>
        <name>Zn(2+)</name>
        <dbReference type="ChEBI" id="CHEBI:29105"/>
        <label>1</label>
    </ligand>
</feature>
<evidence type="ECO:0000256" key="7">
    <source>
        <dbReference type="ARBA" id="ARBA00022853"/>
    </source>
</evidence>
<dbReference type="SUPFAM" id="SSF57903">
    <property type="entry name" value="FYVE/PHD zinc finger"/>
    <property type="match status" value="1"/>
</dbReference>
<dbReference type="InterPro" id="IPR028651">
    <property type="entry name" value="ING_fam"/>
</dbReference>
<evidence type="ECO:0000256" key="15">
    <source>
        <dbReference type="PROSITE-ProRule" id="PRU00146"/>
    </source>
</evidence>
<keyword evidence="5 15" id="KW-0863">Zinc-finger</keyword>
<evidence type="ECO:0000259" key="18">
    <source>
        <dbReference type="PROSITE" id="PS50016"/>
    </source>
</evidence>
<keyword evidence="8" id="KW-0234">DNA repair</keyword>
<feature type="binding site" evidence="14">
    <location>
        <position position="257"/>
    </location>
    <ligand>
        <name>Zn(2+)</name>
        <dbReference type="ChEBI" id="CHEBI:29105"/>
        <label>2</label>
    </ligand>
</feature>
<dbReference type="Gene3D" id="6.10.140.1740">
    <property type="match status" value="1"/>
</dbReference>
<dbReference type="GO" id="GO:0006325">
    <property type="term" value="P:chromatin organization"/>
    <property type="evidence" value="ECO:0007669"/>
    <property type="project" value="UniProtKB-KW"/>
</dbReference>
<dbReference type="InterPro" id="IPR013083">
    <property type="entry name" value="Znf_RING/FYVE/PHD"/>
</dbReference>
<dbReference type="Proteomes" id="UP000290900">
    <property type="component" value="Unassembled WGS sequence"/>
</dbReference>
<sequence length="304" mass="34570">MDAASVLEQQTQSMSNLPVELKYLLQRMRDKDMQVYEIRRKIQQRDAQLQKYVKQNGSLVKHPREQQVYNKINQEYEEAQKLQKEKCLIANTALYLLTKHLASLEKDAERLESSGEPKILGVDPELSPVDPDSVSSLTSNLMDASLEGSPTPSYSRRSRTRGSRSMSRSRSQSSERRSVSAGSISSLLRAGGKSEEPLGPVTPKPEAGLTRLSGRKKLERGASGTVTIPKSISGRNNEDDELYCFCRQVSYGNMIACDNQNCRFEWFHYGCVGLTEPPKGIWYCPDCRRQMELEQNRKRDRKRK</sequence>
<keyword evidence="11" id="KW-0131">Cell cycle</keyword>
<dbReference type="FunCoup" id="A0A448YHG3">
    <property type="interactions" value="299"/>
</dbReference>
<feature type="binding site" evidence="14">
    <location>
        <position position="244"/>
    </location>
    <ligand>
        <name>Zn(2+)</name>
        <dbReference type="ChEBI" id="CHEBI:29105"/>
        <label>1</label>
    </ligand>
</feature>
<gene>
    <name evidence="19" type="ORF">BRENAR_LOCUS1076</name>
</gene>
<dbReference type="CDD" id="cd16858">
    <property type="entry name" value="ING_ING3_Yng2p"/>
    <property type="match status" value="1"/>
</dbReference>
<feature type="site" description="Histone H3K4me3 binding" evidence="13">
    <location>
        <position position="243"/>
    </location>
</feature>
<feature type="binding site" evidence="14">
    <location>
        <position position="287"/>
    </location>
    <ligand>
        <name>Zn(2+)</name>
        <dbReference type="ChEBI" id="CHEBI:29105"/>
        <label>2</label>
    </ligand>
</feature>
<feature type="binding site" evidence="14">
    <location>
        <position position="262"/>
    </location>
    <ligand>
        <name>Zn(2+)</name>
        <dbReference type="ChEBI" id="CHEBI:29105"/>
        <label>2</label>
    </ligand>
</feature>
<comment type="domain">
    <text evidence="16">The PHD-type zinc finger mediates the binding to H3K4me3.</text>
</comment>
<evidence type="ECO:0000256" key="1">
    <source>
        <dbReference type="ARBA" id="ARBA00004123"/>
    </source>
</evidence>
<keyword evidence="10" id="KW-0469">Meiosis</keyword>
<evidence type="ECO:0000313" key="19">
    <source>
        <dbReference type="EMBL" id="VEU20341.1"/>
    </source>
</evidence>
<dbReference type="InterPro" id="IPR019787">
    <property type="entry name" value="Znf_PHD-finger"/>
</dbReference>
<evidence type="ECO:0000256" key="17">
    <source>
        <dbReference type="SAM" id="MobiDB-lite"/>
    </source>
</evidence>
<dbReference type="GO" id="GO:0008270">
    <property type="term" value="F:zinc ion binding"/>
    <property type="evidence" value="ECO:0007669"/>
    <property type="project" value="UniProtKB-KW"/>
</dbReference>